<evidence type="ECO:0000313" key="3">
    <source>
        <dbReference type="EMBL" id="CAG7646638.1"/>
    </source>
</evidence>
<dbReference type="AlphaFoldDB" id="A0A916K5P2"/>
<proteinExistence type="predicted"/>
<dbReference type="EMBL" id="CAJVAS010000035">
    <property type="protein sequence ID" value="CAG7646638.1"/>
    <property type="molecule type" value="Genomic_DNA"/>
</dbReference>
<name>A0A916K5P2_9BACL</name>
<dbReference type="GO" id="GO:0005524">
    <property type="term" value="F:ATP binding"/>
    <property type="evidence" value="ECO:0007669"/>
    <property type="project" value="UniProtKB-UniRule"/>
</dbReference>
<dbReference type="RefSeq" id="WP_218094931.1">
    <property type="nucleotide sequence ID" value="NZ_CAJVAS010000035.1"/>
</dbReference>
<evidence type="ECO:0000259" key="2">
    <source>
        <dbReference type="PROSITE" id="PS50975"/>
    </source>
</evidence>
<keyword evidence="1" id="KW-0547">Nucleotide-binding</keyword>
<organism evidence="3 4">
    <name type="scientific">Paenibacillus solanacearum</name>
    <dbReference type="NCBI Taxonomy" id="2048548"/>
    <lineage>
        <taxon>Bacteria</taxon>
        <taxon>Bacillati</taxon>
        <taxon>Bacillota</taxon>
        <taxon>Bacilli</taxon>
        <taxon>Bacillales</taxon>
        <taxon>Paenibacillaceae</taxon>
        <taxon>Paenibacillus</taxon>
    </lineage>
</organism>
<dbReference type="GO" id="GO:0046872">
    <property type="term" value="F:metal ion binding"/>
    <property type="evidence" value="ECO:0007669"/>
    <property type="project" value="InterPro"/>
</dbReference>
<feature type="domain" description="ATP-grasp" evidence="2">
    <location>
        <begin position="130"/>
        <end position="370"/>
    </location>
</feature>
<keyword evidence="1" id="KW-0067">ATP-binding</keyword>
<dbReference type="PROSITE" id="PS50975">
    <property type="entry name" value="ATP_GRASP"/>
    <property type="match status" value="1"/>
</dbReference>
<evidence type="ECO:0000256" key="1">
    <source>
        <dbReference type="PROSITE-ProRule" id="PRU00409"/>
    </source>
</evidence>
<dbReference type="InterPro" id="IPR026838">
    <property type="entry name" value="YheC/D"/>
</dbReference>
<gene>
    <name evidence="3" type="primary">yheD_7</name>
    <name evidence="3" type="ORF">PAESOLCIP111_05209</name>
</gene>
<sequence>MTTPFGHHTLHNSIGIMTTQAEGDPPFLNRGFYRRLCLLGHRFGLNVFVFTSRSIDWQSREVTGYFYEASSRQWVAEPFPLPPVIYDRCFFSSKRQYAEYRAVLSRLKEHTSVRLLGNGLRSKWAVQQLLQADGRFDRHLPHTEVLRSMRTLTAWLQARSEAVLKPQGGSQGRGVLLVRRADTGADGTFEVRGRDARNHCIEHRFTDAGAMLRWLRRFVGQRDYLLQQYLRLQSAGGASYDVRALAQKDGAGRWRLTGMAVRRGQEGSLTSNLSGGGTVEPAADFLAREFGRVRAAELIDRLTQLSADLPEALESRHGRLVELGIDFGVDIDGNIWILELNSKPGRSIFTYLRDDQARLEAAANPLRYARYLLHQSTPASGQTRGQSQPLLKANIKSSYLCEGHNS</sequence>
<evidence type="ECO:0000313" key="4">
    <source>
        <dbReference type="Proteomes" id="UP000693672"/>
    </source>
</evidence>
<accession>A0A916K5P2</accession>
<reference evidence="3" key="1">
    <citation type="submission" date="2021-06" db="EMBL/GenBank/DDBJ databases">
        <authorList>
            <person name="Criscuolo A."/>
        </authorList>
    </citation>
    <scope>NUCLEOTIDE SEQUENCE</scope>
    <source>
        <strain evidence="3">CIP111600</strain>
    </source>
</reference>
<protein>
    <submittedName>
        <fullName evidence="3">Endospore coat-associated protein YheD</fullName>
    </submittedName>
</protein>
<comment type="caution">
    <text evidence="3">The sequence shown here is derived from an EMBL/GenBank/DDBJ whole genome shotgun (WGS) entry which is preliminary data.</text>
</comment>
<dbReference type="Proteomes" id="UP000693672">
    <property type="component" value="Unassembled WGS sequence"/>
</dbReference>
<dbReference type="InterPro" id="IPR011761">
    <property type="entry name" value="ATP-grasp"/>
</dbReference>
<keyword evidence="4" id="KW-1185">Reference proteome</keyword>
<dbReference type="Pfam" id="PF14398">
    <property type="entry name" value="ATPgrasp_YheCD"/>
    <property type="match status" value="1"/>
</dbReference>